<sequence length="201" mass="23577">MRKYGLDELFDVLKRHKITTNKESVRRWLREGKINGSKGAGPRRNGWWVTEADLMAFLKERLPDHVNPELPEENQNTTTVVVTEEEKEEIREEARQELLGQLAAKNIWEGRFQLKKSFVNACLDHRRIENRGLRTYILNRMMQHKGGYATPGVLYLLDTFKFDGERLPFDSSFGSLDEQVVYSLIDHLQQEYVNPNRRKGE</sequence>
<reference evidence="1 2" key="1">
    <citation type="submission" date="2017-02" db="EMBL/GenBank/DDBJ databases">
        <title>The complete genomic sequence of a novel cold adapted crude oil-degrading bacterium Planococcus qaidamina Y42.</title>
        <authorList>
            <person name="Yang R."/>
        </authorList>
    </citation>
    <scope>NUCLEOTIDE SEQUENCE [LARGE SCALE GENOMIC DNA]</scope>
    <source>
        <strain evidence="1 2">Y42</strain>
        <plasmid evidence="1 2">unnamed2</plasmid>
    </source>
</reference>
<dbReference type="RefSeq" id="WP_077591402.1">
    <property type="nucleotide sequence ID" value="NZ_CP019642.1"/>
</dbReference>
<dbReference type="KEGG" id="pmar:B0X71_20535"/>
<accession>A0A1Q2L5B7</accession>
<gene>
    <name evidence="1" type="ORF">B0X71_20535</name>
</gene>
<dbReference type="EMBL" id="CP019642">
    <property type="protein sequence ID" value="AQQ55564.1"/>
    <property type="molecule type" value="Genomic_DNA"/>
</dbReference>
<dbReference type="AlphaFoldDB" id="A0A1Q2L5B7"/>
<evidence type="ECO:0000313" key="2">
    <source>
        <dbReference type="Proteomes" id="UP000188184"/>
    </source>
</evidence>
<geneLocation type="plasmid" evidence="1 2">
    <name>unnamed2</name>
</geneLocation>
<dbReference type="OrthoDB" id="2967938at2"/>
<proteinExistence type="predicted"/>
<organism evidence="1 2">
    <name type="scientific">Planococcus lenghuensis</name>
    <dbReference type="NCBI Taxonomy" id="2213202"/>
    <lineage>
        <taxon>Bacteria</taxon>
        <taxon>Bacillati</taxon>
        <taxon>Bacillota</taxon>
        <taxon>Bacilli</taxon>
        <taxon>Bacillales</taxon>
        <taxon>Caryophanaceae</taxon>
        <taxon>Planococcus</taxon>
    </lineage>
</organism>
<keyword evidence="1" id="KW-0614">Plasmid</keyword>
<protein>
    <submittedName>
        <fullName evidence="1">Uncharacterized protein</fullName>
    </submittedName>
</protein>
<evidence type="ECO:0000313" key="1">
    <source>
        <dbReference type="EMBL" id="AQQ55564.1"/>
    </source>
</evidence>
<dbReference type="Proteomes" id="UP000188184">
    <property type="component" value="Plasmid unnamed2"/>
</dbReference>
<name>A0A1Q2L5B7_9BACL</name>
<keyword evidence="2" id="KW-1185">Reference proteome</keyword>